<dbReference type="Gene3D" id="1.10.357.10">
    <property type="entry name" value="Tetracycline Repressor, domain 2"/>
    <property type="match status" value="1"/>
</dbReference>
<keyword evidence="3" id="KW-0804">Transcription</keyword>
<dbReference type="GO" id="GO:0000976">
    <property type="term" value="F:transcription cis-regulatory region binding"/>
    <property type="evidence" value="ECO:0007669"/>
    <property type="project" value="TreeGrafter"/>
</dbReference>
<dbReference type="Pfam" id="PF00440">
    <property type="entry name" value="TetR_N"/>
    <property type="match status" value="1"/>
</dbReference>
<feature type="domain" description="HTH tetR-type" evidence="6">
    <location>
        <begin position="31"/>
        <end position="89"/>
    </location>
</feature>
<accession>A0A4R5X5L7</accession>
<dbReference type="GO" id="GO:0003700">
    <property type="term" value="F:DNA-binding transcription factor activity"/>
    <property type="evidence" value="ECO:0007669"/>
    <property type="project" value="TreeGrafter"/>
</dbReference>
<dbReference type="AlphaFoldDB" id="A0A4R5X5L7"/>
<dbReference type="SUPFAM" id="SSF46689">
    <property type="entry name" value="Homeodomain-like"/>
    <property type="match status" value="1"/>
</dbReference>
<dbReference type="Proteomes" id="UP000294952">
    <property type="component" value="Unassembled WGS sequence"/>
</dbReference>
<evidence type="ECO:0000256" key="5">
    <source>
        <dbReference type="SAM" id="MobiDB-lite"/>
    </source>
</evidence>
<dbReference type="EMBL" id="SDLP01000004">
    <property type="protein sequence ID" value="TDL07529.1"/>
    <property type="molecule type" value="Genomic_DNA"/>
</dbReference>
<proteinExistence type="predicted"/>
<evidence type="ECO:0000256" key="2">
    <source>
        <dbReference type="ARBA" id="ARBA00023125"/>
    </source>
</evidence>
<dbReference type="PROSITE" id="PS50977">
    <property type="entry name" value="HTH_TETR_2"/>
    <property type="match status" value="1"/>
</dbReference>
<evidence type="ECO:0000259" key="6">
    <source>
        <dbReference type="PROSITE" id="PS50977"/>
    </source>
</evidence>
<evidence type="ECO:0000313" key="7">
    <source>
        <dbReference type="EMBL" id="TDL07529.1"/>
    </source>
</evidence>
<evidence type="ECO:0000313" key="8">
    <source>
        <dbReference type="Proteomes" id="UP000294952"/>
    </source>
</evidence>
<feature type="region of interest" description="Disordered" evidence="5">
    <location>
        <begin position="205"/>
        <end position="226"/>
    </location>
</feature>
<keyword evidence="2 4" id="KW-0238">DNA-binding</keyword>
<reference evidence="7 8" key="1">
    <citation type="submission" date="2019-01" db="EMBL/GenBank/DDBJ databases">
        <title>High-quality-draft genome sequences of five non-tuberculosis mycobacteriaceae isolated from a nosocomial environment.</title>
        <authorList>
            <person name="Tiago I."/>
            <person name="Alarico S."/>
            <person name="Pereira S.G."/>
            <person name="Coelho C."/>
            <person name="Maranha A."/>
            <person name="Empadinhas N."/>
        </authorList>
    </citation>
    <scope>NUCLEOTIDE SEQUENCE [LARGE SCALE GENOMIC DNA]</scope>
    <source>
        <strain evidence="7 8">22DIII</strain>
    </source>
</reference>
<dbReference type="InterPro" id="IPR050109">
    <property type="entry name" value="HTH-type_TetR-like_transc_reg"/>
</dbReference>
<evidence type="ECO:0000256" key="4">
    <source>
        <dbReference type="PROSITE-ProRule" id="PRU00335"/>
    </source>
</evidence>
<evidence type="ECO:0000256" key="1">
    <source>
        <dbReference type="ARBA" id="ARBA00023015"/>
    </source>
</evidence>
<dbReference type="PANTHER" id="PTHR30055">
    <property type="entry name" value="HTH-TYPE TRANSCRIPTIONAL REGULATOR RUTR"/>
    <property type="match status" value="1"/>
</dbReference>
<dbReference type="PANTHER" id="PTHR30055:SF234">
    <property type="entry name" value="HTH-TYPE TRANSCRIPTIONAL REGULATOR BETI"/>
    <property type="match status" value="1"/>
</dbReference>
<feature type="compositionally biased region" description="Basic and acidic residues" evidence="5">
    <location>
        <begin position="211"/>
        <end position="226"/>
    </location>
</feature>
<feature type="DNA-binding region" description="H-T-H motif" evidence="4">
    <location>
        <begin position="52"/>
        <end position="71"/>
    </location>
</feature>
<keyword evidence="1" id="KW-0805">Transcription regulation</keyword>
<organism evidence="7 8">
    <name type="scientific">Mycolicibacterium obuense</name>
    <dbReference type="NCBI Taxonomy" id="1807"/>
    <lineage>
        <taxon>Bacteria</taxon>
        <taxon>Bacillati</taxon>
        <taxon>Actinomycetota</taxon>
        <taxon>Actinomycetes</taxon>
        <taxon>Mycobacteriales</taxon>
        <taxon>Mycobacteriaceae</taxon>
        <taxon>Mycolicibacterium</taxon>
    </lineage>
</organism>
<gene>
    <name evidence="7" type="ORF">EUA04_16660</name>
</gene>
<protein>
    <submittedName>
        <fullName evidence="7">TetR/AcrR family transcriptional regulator</fullName>
    </submittedName>
</protein>
<dbReference type="InterPro" id="IPR009057">
    <property type="entry name" value="Homeodomain-like_sf"/>
</dbReference>
<sequence length="226" mass="24909">MSYFRQTVSRLRGCGHDVPMVSTTRPQRVRDRTRAALMSAAIDVLSDNAAASMGEIATAAGVARSTLNRYFPDRAALTEGIEAFVEAEYEEAVRDARTAEGSGLAAYLRIVDEMIERLDTLGWWMRAAADDDFDDLDCEADRGIIAVIERGHQDGTVDTQFTPSFMVGATWSLLTAAYYDVRHGKRSRAETRDLCRRGLTKLAASPTAEVATERPGKRRRNDPADG</sequence>
<evidence type="ECO:0000256" key="3">
    <source>
        <dbReference type="ARBA" id="ARBA00023163"/>
    </source>
</evidence>
<comment type="caution">
    <text evidence="7">The sequence shown here is derived from an EMBL/GenBank/DDBJ whole genome shotgun (WGS) entry which is preliminary data.</text>
</comment>
<name>A0A4R5X5L7_9MYCO</name>
<dbReference type="InterPro" id="IPR001647">
    <property type="entry name" value="HTH_TetR"/>
</dbReference>